<sequence>MHDRRSCSYPRLVTAFGIDGATPTLSSLLVASWIIAASTPAWANPPPGKASLDAVVPENADPSSGAPASWGPPIHDTANYSNITLDRLEYRHDDVGEGYLWDAEGWYGNDLDKFWWKTEGEGDWRTGQSESAELQALYDRKLDDFWDVQLGLRHDIDPHPSRTYAVLGLQGLAPYGIDTEASLFVSERGDTSARVEFEYEWLLTQRWILSPRFEINASADRVADYEIGQGINSTETGLRLSYDVTKMFSPYVGLSWENVYGETRRMRPNDEADRLSLVLGISAWY</sequence>
<dbReference type="EMBL" id="BMZI01000007">
    <property type="protein sequence ID" value="GHB29541.1"/>
    <property type="molecule type" value="Genomic_DNA"/>
</dbReference>
<evidence type="ECO:0000313" key="2">
    <source>
        <dbReference type="Proteomes" id="UP000646745"/>
    </source>
</evidence>
<dbReference type="InterPro" id="IPR036709">
    <property type="entry name" value="Autotransporte_beta_dom_sf"/>
</dbReference>
<evidence type="ECO:0008006" key="3">
    <source>
        <dbReference type="Google" id="ProtNLM"/>
    </source>
</evidence>
<reference evidence="2" key="1">
    <citation type="journal article" date="2019" name="Int. J. Syst. Evol. Microbiol.">
        <title>The Global Catalogue of Microorganisms (GCM) 10K type strain sequencing project: providing services to taxonomists for standard genome sequencing and annotation.</title>
        <authorList>
            <consortium name="The Broad Institute Genomics Platform"/>
            <consortium name="The Broad Institute Genome Sequencing Center for Infectious Disease"/>
            <person name="Wu L."/>
            <person name="Ma J."/>
        </authorList>
    </citation>
    <scope>NUCLEOTIDE SEQUENCE [LARGE SCALE GENOMIC DNA]</scope>
    <source>
        <strain evidence="2">KCTC 32998</strain>
    </source>
</reference>
<protein>
    <recommendedName>
        <fullName evidence="3">Copper resistance protein B</fullName>
    </recommendedName>
</protein>
<keyword evidence="2" id="KW-1185">Reference proteome</keyword>
<comment type="caution">
    <text evidence="1">The sequence shown here is derived from an EMBL/GenBank/DDBJ whole genome shotgun (WGS) entry which is preliminary data.</text>
</comment>
<gene>
    <name evidence="1" type="ORF">GCM10009038_30280</name>
</gene>
<evidence type="ECO:0000313" key="1">
    <source>
        <dbReference type="EMBL" id="GHB29541.1"/>
    </source>
</evidence>
<name>A0ABQ3EBH9_9GAMM</name>
<dbReference type="Proteomes" id="UP000646745">
    <property type="component" value="Unassembled WGS sequence"/>
</dbReference>
<dbReference type="Pfam" id="PF05275">
    <property type="entry name" value="CopB"/>
    <property type="match status" value="1"/>
</dbReference>
<dbReference type="SUPFAM" id="SSF103515">
    <property type="entry name" value="Autotransporter"/>
    <property type="match status" value="1"/>
</dbReference>
<dbReference type="RefSeq" id="WP_189445571.1">
    <property type="nucleotide sequence ID" value="NZ_BMZI01000007.1"/>
</dbReference>
<proteinExistence type="predicted"/>
<dbReference type="InterPro" id="IPR007939">
    <property type="entry name" value="Cu-R_B_prcur"/>
</dbReference>
<accession>A0ABQ3EBH9</accession>
<organism evidence="1 2">
    <name type="scientific">Salinicola rhizosphaerae</name>
    <dbReference type="NCBI Taxonomy" id="1443141"/>
    <lineage>
        <taxon>Bacteria</taxon>
        <taxon>Pseudomonadati</taxon>
        <taxon>Pseudomonadota</taxon>
        <taxon>Gammaproteobacteria</taxon>
        <taxon>Oceanospirillales</taxon>
        <taxon>Halomonadaceae</taxon>
        <taxon>Salinicola</taxon>
    </lineage>
</organism>